<dbReference type="PRINTS" id="PR00455">
    <property type="entry name" value="HTHTETR"/>
</dbReference>
<sequence length="210" mass="25125">MNEKFFSLPEEKQIRIINACMKEFSENGFKQASTNRMVETAGIGKGMLFYYFVNKKTLYHYLLDYGLNRLEVEFLDQVDLSETGFIERLSSIAKKKWMLFQKYPDLFSFLAAFIVSDQTEVPDSTLEKYKALQQKGQDILYSNIDRSLFRQDVDVDKVFKLIQWTLDGYRQEFEWKLKHQAIKSVDFEPYWQEFYEYLSILKHVYYKGES</sequence>
<dbReference type="Gene3D" id="1.10.357.10">
    <property type="entry name" value="Tetracycline Repressor, domain 2"/>
    <property type="match status" value="1"/>
</dbReference>
<reference evidence="5" key="1">
    <citation type="submission" date="2016-09" db="EMBL/GenBank/DDBJ databases">
        <authorList>
            <person name="Varghese N."/>
            <person name="Submissions S."/>
        </authorList>
    </citation>
    <scope>NUCLEOTIDE SEQUENCE [LARGE SCALE GENOMIC DNA]</scope>
    <source>
        <strain evidence="5">S5</strain>
    </source>
</reference>
<feature type="DNA-binding region" description="H-T-H motif" evidence="2">
    <location>
        <begin position="33"/>
        <end position="52"/>
    </location>
</feature>
<proteinExistence type="predicted"/>
<dbReference type="Proteomes" id="UP000242949">
    <property type="component" value="Unassembled WGS sequence"/>
</dbReference>
<dbReference type="GO" id="GO:0006355">
    <property type="term" value="P:regulation of DNA-templated transcription"/>
    <property type="evidence" value="ECO:0007669"/>
    <property type="project" value="UniProtKB-ARBA"/>
</dbReference>
<dbReference type="InterPro" id="IPR009057">
    <property type="entry name" value="Homeodomain-like_sf"/>
</dbReference>
<dbReference type="InterPro" id="IPR023772">
    <property type="entry name" value="DNA-bd_HTH_TetR-type_CS"/>
</dbReference>
<dbReference type="AlphaFoldDB" id="A0A1G6JNZ5"/>
<evidence type="ECO:0000256" key="1">
    <source>
        <dbReference type="ARBA" id="ARBA00023125"/>
    </source>
</evidence>
<dbReference type="InterPro" id="IPR050109">
    <property type="entry name" value="HTH-type_TetR-like_transc_reg"/>
</dbReference>
<dbReference type="InterPro" id="IPR001647">
    <property type="entry name" value="HTH_TetR"/>
</dbReference>
<dbReference type="SUPFAM" id="SSF48498">
    <property type="entry name" value="Tetracyclin repressor-like, C-terminal domain"/>
    <property type="match status" value="1"/>
</dbReference>
<dbReference type="PROSITE" id="PS01081">
    <property type="entry name" value="HTH_TETR_1"/>
    <property type="match status" value="1"/>
</dbReference>
<organism evidence="4 5">
    <name type="scientific">Pelagirhabdus alkalitolerans</name>
    <dbReference type="NCBI Taxonomy" id="1612202"/>
    <lineage>
        <taxon>Bacteria</taxon>
        <taxon>Bacillati</taxon>
        <taxon>Bacillota</taxon>
        <taxon>Bacilli</taxon>
        <taxon>Bacillales</taxon>
        <taxon>Bacillaceae</taxon>
        <taxon>Pelagirhabdus</taxon>
    </lineage>
</organism>
<dbReference type="SUPFAM" id="SSF46689">
    <property type="entry name" value="Homeodomain-like"/>
    <property type="match status" value="1"/>
</dbReference>
<accession>A0A1G6JNZ5</accession>
<feature type="domain" description="HTH tetR-type" evidence="3">
    <location>
        <begin position="10"/>
        <end position="70"/>
    </location>
</feature>
<gene>
    <name evidence="4" type="ORF">SAMN05421734_105103</name>
</gene>
<dbReference type="PANTHER" id="PTHR30328:SF54">
    <property type="entry name" value="HTH-TYPE TRANSCRIPTIONAL REPRESSOR SCO4008"/>
    <property type="match status" value="1"/>
</dbReference>
<keyword evidence="5" id="KW-1185">Reference proteome</keyword>
<evidence type="ECO:0000313" key="4">
    <source>
        <dbReference type="EMBL" id="SDC20459.1"/>
    </source>
</evidence>
<keyword evidence="1 2" id="KW-0238">DNA-binding</keyword>
<dbReference type="STRING" id="1612202.SAMN05421734_105103"/>
<dbReference type="InterPro" id="IPR036271">
    <property type="entry name" value="Tet_transcr_reg_TetR-rel_C_sf"/>
</dbReference>
<dbReference type="RefSeq" id="WP_090795495.1">
    <property type="nucleotide sequence ID" value="NZ_FMYI01000005.1"/>
</dbReference>
<dbReference type="PANTHER" id="PTHR30328">
    <property type="entry name" value="TRANSCRIPTIONAL REPRESSOR"/>
    <property type="match status" value="1"/>
</dbReference>
<dbReference type="EMBL" id="FMYI01000005">
    <property type="protein sequence ID" value="SDC20459.1"/>
    <property type="molecule type" value="Genomic_DNA"/>
</dbReference>
<dbReference type="PROSITE" id="PS50977">
    <property type="entry name" value="HTH_TETR_2"/>
    <property type="match status" value="1"/>
</dbReference>
<dbReference type="Pfam" id="PF00440">
    <property type="entry name" value="TetR_N"/>
    <property type="match status" value="1"/>
</dbReference>
<evidence type="ECO:0000256" key="2">
    <source>
        <dbReference type="PROSITE-ProRule" id="PRU00335"/>
    </source>
</evidence>
<dbReference type="GO" id="GO:0003677">
    <property type="term" value="F:DNA binding"/>
    <property type="evidence" value="ECO:0007669"/>
    <property type="project" value="UniProtKB-UniRule"/>
</dbReference>
<dbReference type="OrthoDB" id="9780939at2"/>
<evidence type="ECO:0000259" key="3">
    <source>
        <dbReference type="PROSITE" id="PS50977"/>
    </source>
</evidence>
<name>A0A1G6JNZ5_9BACI</name>
<evidence type="ECO:0000313" key="5">
    <source>
        <dbReference type="Proteomes" id="UP000242949"/>
    </source>
</evidence>
<dbReference type="Gene3D" id="1.10.10.60">
    <property type="entry name" value="Homeodomain-like"/>
    <property type="match status" value="1"/>
</dbReference>
<protein>
    <submittedName>
        <fullName evidence="4">Transcriptional regulator, TetR family</fullName>
    </submittedName>
</protein>